<comment type="caution">
    <text evidence="1">The sequence shown here is derived from an EMBL/GenBank/DDBJ whole genome shotgun (WGS) entry which is preliminary data.</text>
</comment>
<sequence length="75" mass="8453">MVIAFIILVGMLIAFKELWPLLRRKQYRDAVVCGLLSGAGLFCSAAAGAGVKWQSPLELLVFLYDPVVKWMRWIL</sequence>
<dbReference type="AlphaFoldDB" id="A0A5J5GBY9"/>
<dbReference type="OrthoDB" id="9803054at2"/>
<dbReference type="RefSeq" id="WP_150457726.1">
    <property type="nucleotide sequence ID" value="NZ_VYKK01000008.1"/>
</dbReference>
<accession>A0A5J5GBY9</accession>
<organism evidence="1 2">
    <name type="scientific">Paenibacillus spiritus</name>
    <dbReference type="NCBI Taxonomy" id="2496557"/>
    <lineage>
        <taxon>Bacteria</taxon>
        <taxon>Bacillati</taxon>
        <taxon>Bacillota</taxon>
        <taxon>Bacilli</taxon>
        <taxon>Bacillales</taxon>
        <taxon>Paenibacillaceae</taxon>
        <taxon>Paenibacillus</taxon>
    </lineage>
</organism>
<protein>
    <submittedName>
        <fullName evidence="1">Uncharacterized protein</fullName>
    </submittedName>
</protein>
<keyword evidence="2" id="KW-1185">Reference proteome</keyword>
<dbReference type="Proteomes" id="UP000367750">
    <property type="component" value="Unassembled WGS sequence"/>
</dbReference>
<dbReference type="EMBL" id="VYKK01000008">
    <property type="protein sequence ID" value="KAA9005413.1"/>
    <property type="molecule type" value="Genomic_DNA"/>
</dbReference>
<evidence type="ECO:0000313" key="1">
    <source>
        <dbReference type="EMBL" id="KAA9005413.1"/>
    </source>
</evidence>
<evidence type="ECO:0000313" key="2">
    <source>
        <dbReference type="Proteomes" id="UP000367750"/>
    </source>
</evidence>
<proteinExistence type="predicted"/>
<reference evidence="1 2" key="1">
    <citation type="submission" date="2019-09" db="EMBL/GenBank/DDBJ databases">
        <title>Bacillus ochoae sp. nov., Paenibacillus whitsoniae sp. nov., Paenibacillus spiritus sp. nov. Isolated from the Mars Exploration Rover during spacecraft assembly.</title>
        <authorList>
            <person name="Seuylemezian A."/>
            <person name="Vaishampayan P."/>
        </authorList>
    </citation>
    <scope>NUCLEOTIDE SEQUENCE [LARGE SCALE GENOMIC DNA]</scope>
    <source>
        <strain evidence="1 2">MER_111</strain>
    </source>
</reference>
<name>A0A5J5GBY9_9BACL</name>
<gene>
    <name evidence="1" type="ORF">F4V43_08050</name>
</gene>